<proteinExistence type="predicted"/>
<accession>A0A928Z1L7</accession>
<evidence type="ECO:0000313" key="1">
    <source>
        <dbReference type="EMBL" id="MBE9029476.1"/>
    </source>
</evidence>
<reference evidence="1" key="1">
    <citation type="submission" date="2020-10" db="EMBL/GenBank/DDBJ databases">
        <authorList>
            <person name="Castelo-Branco R."/>
            <person name="Eusebio N."/>
            <person name="Adriana R."/>
            <person name="Vieira A."/>
            <person name="Brugerolle De Fraissinette N."/>
            <person name="Rezende De Castro R."/>
            <person name="Schneider M.P."/>
            <person name="Vasconcelos V."/>
            <person name="Leao P.N."/>
        </authorList>
    </citation>
    <scope>NUCLEOTIDE SEQUENCE</scope>
    <source>
        <strain evidence="1">LEGE 11480</strain>
    </source>
</reference>
<dbReference type="EMBL" id="JADEXQ010000016">
    <property type="protein sequence ID" value="MBE9029476.1"/>
    <property type="molecule type" value="Genomic_DNA"/>
</dbReference>
<evidence type="ECO:0000313" key="2">
    <source>
        <dbReference type="Proteomes" id="UP000625316"/>
    </source>
</evidence>
<protein>
    <submittedName>
        <fullName evidence="1">Uncharacterized protein</fullName>
    </submittedName>
</protein>
<name>A0A928Z1L7_9CYAN</name>
<comment type="caution">
    <text evidence="1">The sequence shown here is derived from an EMBL/GenBank/DDBJ whole genome shotgun (WGS) entry which is preliminary data.</text>
</comment>
<gene>
    <name evidence="1" type="ORF">IQ266_06830</name>
</gene>
<keyword evidence="2" id="KW-1185">Reference proteome</keyword>
<sequence>MIGDLLPNDNWRDIARGESPLRSSRPVPKIQRAQQTVYTFLLGIVKKWPPEEVLLEFKRLFLYNVDGVTSSAIDAIYEIVFANDQAEFCNTLKRCCYILVNNWDASRQVSSIKELLAAFEEELPFRETASPTLKRLKQWVDSFRRSQDFDDLKLFVARYDRQAEEDAPWANRFTSYLLVPQYINLKNPVEQREAARALAKQLRHQFKVDLAMYVARSQSAQSVEQPPDNPTALGDDVLRLIKTVVAKRGNYSYLSLSNIFLEQVKNVSFEEFKQSLHKYLIFSADQRDSEFVQALKERLADKLDNLYKDYESQQVNDALILRTSNRVIDFLTTENRQEPSSLFVLLLSQGNPMTLVVTLLKLILISRNSRLYLEARIADLIHYYENLPEKECWWVVNFLEIFNVTFTIYAENVQYNLIHMEPSGKKRSWQDELANLDAYRVFSQLRLYRRDENEADEVVKVLDDDEAVVSLSPEKAMARSTVSTRLPGVILEVDEEITEIQV</sequence>
<dbReference type="Proteomes" id="UP000625316">
    <property type="component" value="Unassembled WGS sequence"/>
</dbReference>
<organism evidence="1 2">
    <name type="scientific">Romeriopsis navalis LEGE 11480</name>
    <dbReference type="NCBI Taxonomy" id="2777977"/>
    <lineage>
        <taxon>Bacteria</taxon>
        <taxon>Bacillati</taxon>
        <taxon>Cyanobacteriota</taxon>
        <taxon>Cyanophyceae</taxon>
        <taxon>Leptolyngbyales</taxon>
        <taxon>Leptolyngbyaceae</taxon>
        <taxon>Romeriopsis</taxon>
        <taxon>Romeriopsis navalis</taxon>
    </lineage>
</organism>
<dbReference type="AlphaFoldDB" id="A0A928Z1L7"/>